<keyword evidence="1 2" id="KW-0238">DNA-binding</keyword>
<feature type="DNA-binding region" description="H-T-H motif" evidence="2">
    <location>
        <begin position="33"/>
        <end position="52"/>
    </location>
</feature>
<organism evidence="4 5">
    <name type="scientific">Natronospirillum operosum</name>
    <dbReference type="NCBI Taxonomy" id="2759953"/>
    <lineage>
        <taxon>Bacteria</taxon>
        <taxon>Pseudomonadati</taxon>
        <taxon>Pseudomonadota</taxon>
        <taxon>Gammaproteobacteria</taxon>
        <taxon>Oceanospirillales</taxon>
        <taxon>Natronospirillaceae</taxon>
        <taxon>Natronospirillum</taxon>
    </lineage>
</organism>
<evidence type="ECO:0000259" key="3">
    <source>
        <dbReference type="PROSITE" id="PS50977"/>
    </source>
</evidence>
<dbReference type="RefSeq" id="WP_135484310.1">
    <property type="nucleotide sequence ID" value="NZ_SRMF01000008.1"/>
</dbReference>
<dbReference type="GO" id="GO:0003700">
    <property type="term" value="F:DNA-binding transcription factor activity"/>
    <property type="evidence" value="ECO:0007669"/>
    <property type="project" value="TreeGrafter"/>
</dbReference>
<dbReference type="PROSITE" id="PS50977">
    <property type="entry name" value="HTH_TETR_2"/>
    <property type="match status" value="1"/>
</dbReference>
<dbReference type="InterPro" id="IPR001647">
    <property type="entry name" value="HTH_TetR"/>
</dbReference>
<keyword evidence="5" id="KW-1185">Reference proteome</keyword>
<dbReference type="Pfam" id="PF00440">
    <property type="entry name" value="TetR_N"/>
    <property type="match status" value="1"/>
</dbReference>
<protein>
    <submittedName>
        <fullName evidence="4">TetR/AcrR family transcriptional regulator</fullName>
    </submittedName>
</protein>
<gene>
    <name evidence="4" type="ORF">E4656_15975</name>
</gene>
<name>A0A4Z0WBJ5_9GAMM</name>
<sequence length="211" mass="24378">MQTYSSDKNTSACDRLLEAGRHLFLHQEYQRVSIRRIAERAGVNSAMIAYYYGDKSGLYRAVLLSYLEPVKAHVLASLKRFPEMSFADLFRNYYRFAPRELIHLVVKSALFAPDNQRQWLIETVLRPLLRQVEQQLDQSLPEGNIHRPEQARLVLQSLLVAPLLLQPILESVGKTTMDDAYFDDLADYIGTLLDRAFQQPYEQRIPTESSD</sequence>
<dbReference type="Gene3D" id="1.10.357.10">
    <property type="entry name" value="Tetracycline Repressor, domain 2"/>
    <property type="match status" value="1"/>
</dbReference>
<dbReference type="EMBL" id="SRMF01000008">
    <property type="protein sequence ID" value="TGG91526.1"/>
    <property type="molecule type" value="Genomic_DNA"/>
</dbReference>
<dbReference type="Proteomes" id="UP000297475">
    <property type="component" value="Unassembled WGS sequence"/>
</dbReference>
<dbReference type="PANTHER" id="PTHR30055:SF233">
    <property type="entry name" value="REGULATORY PROTEIN TETR"/>
    <property type="match status" value="1"/>
</dbReference>
<evidence type="ECO:0000256" key="2">
    <source>
        <dbReference type="PROSITE-ProRule" id="PRU00335"/>
    </source>
</evidence>
<dbReference type="GO" id="GO:0000976">
    <property type="term" value="F:transcription cis-regulatory region binding"/>
    <property type="evidence" value="ECO:0007669"/>
    <property type="project" value="TreeGrafter"/>
</dbReference>
<dbReference type="PANTHER" id="PTHR30055">
    <property type="entry name" value="HTH-TYPE TRANSCRIPTIONAL REGULATOR RUTR"/>
    <property type="match status" value="1"/>
</dbReference>
<dbReference type="InterPro" id="IPR009057">
    <property type="entry name" value="Homeodomain-like_sf"/>
</dbReference>
<comment type="caution">
    <text evidence="4">The sequence shown here is derived from an EMBL/GenBank/DDBJ whole genome shotgun (WGS) entry which is preliminary data.</text>
</comment>
<reference evidence="4 5" key="1">
    <citation type="submission" date="2019-04" db="EMBL/GenBank/DDBJ databases">
        <title>Natronospirillum operosus gen. nov., sp. nov., a haloalkaliphilic satellite isolated from decaying biomass of laboratory culture of cyanobacterium Geitlerinema sp. and proposal of Natronospirillaceae fam. nov. and Saccharospirillaceae fam. nov.</title>
        <authorList>
            <person name="Kevbrin V."/>
            <person name="Boltyanskaya Y."/>
            <person name="Koziaeva V."/>
            <person name="Grouzdev D.S."/>
            <person name="Park M."/>
            <person name="Cho J."/>
        </authorList>
    </citation>
    <scope>NUCLEOTIDE SEQUENCE [LARGE SCALE GENOMIC DNA]</scope>
    <source>
        <strain evidence="4 5">G-116</strain>
    </source>
</reference>
<dbReference type="OrthoDB" id="2356263at2"/>
<evidence type="ECO:0000313" key="4">
    <source>
        <dbReference type="EMBL" id="TGG91526.1"/>
    </source>
</evidence>
<proteinExistence type="predicted"/>
<evidence type="ECO:0000256" key="1">
    <source>
        <dbReference type="ARBA" id="ARBA00023125"/>
    </source>
</evidence>
<dbReference type="InterPro" id="IPR050109">
    <property type="entry name" value="HTH-type_TetR-like_transc_reg"/>
</dbReference>
<feature type="domain" description="HTH tetR-type" evidence="3">
    <location>
        <begin position="10"/>
        <end position="70"/>
    </location>
</feature>
<dbReference type="AlphaFoldDB" id="A0A4Z0WBJ5"/>
<evidence type="ECO:0000313" key="5">
    <source>
        <dbReference type="Proteomes" id="UP000297475"/>
    </source>
</evidence>
<accession>A0A4Z0WBJ5</accession>
<dbReference type="SUPFAM" id="SSF46689">
    <property type="entry name" value="Homeodomain-like"/>
    <property type="match status" value="1"/>
</dbReference>